<sequence length="85" mass="9866">MKGECKCILGFDLMLLLQVLENPHIWFFFKLKLHWTFKDAVGKKPSALKTKPLSFTIFVVCITSLTIEGEEKEEEDSDKEDDEEN</sequence>
<organism evidence="1">
    <name type="scientific">Tanacetum cinerariifolium</name>
    <name type="common">Dalmatian daisy</name>
    <name type="synonym">Chrysanthemum cinerariifolium</name>
    <dbReference type="NCBI Taxonomy" id="118510"/>
    <lineage>
        <taxon>Eukaryota</taxon>
        <taxon>Viridiplantae</taxon>
        <taxon>Streptophyta</taxon>
        <taxon>Embryophyta</taxon>
        <taxon>Tracheophyta</taxon>
        <taxon>Spermatophyta</taxon>
        <taxon>Magnoliopsida</taxon>
        <taxon>eudicotyledons</taxon>
        <taxon>Gunneridae</taxon>
        <taxon>Pentapetalae</taxon>
        <taxon>asterids</taxon>
        <taxon>campanulids</taxon>
        <taxon>Asterales</taxon>
        <taxon>Asteraceae</taxon>
        <taxon>Asteroideae</taxon>
        <taxon>Anthemideae</taxon>
        <taxon>Anthemidinae</taxon>
        <taxon>Tanacetum</taxon>
    </lineage>
</organism>
<evidence type="ECO:0000313" key="1">
    <source>
        <dbReference type="EMBL" id="GEU67839.1"/>
    </source>
</evidence>
<dbReference type="AlphaFoldDB" id="A0A6L2M318"/>
<name>A0A6L2M318_TANCI</name>
<dbReference type="EMBL" id="BKCJ010005639">
    <property type="protein sequence ID" value="GEU67839.1"/>
    <property type="molecule type" value="Genomic_DNA"/>
</dbReference>
<protein>
    <submittedName>
        <fullName evidence="1">Uncharacterized protein</fullName>
    </submittedName>
</protein>
<comment type="caution">
    <text evidence="1">The sequence shown here is derived from an EMBL/GenBank/DDBJ whole genome shotgun (WGS) entry which is preliminary data.</text>
</comment>
<accession>A0A6L2M318</accession>
<proteinExistence type="predicted"/>
<reference evidence="1" key="1">
    <citation type="journal article" date="2019" name="Sci. Rep.">
        <title>Draft genome of Tanacetum cinerariifolium, the natural source of mosquito coil.</title>
        <authorList>
            <person name="Yamashiro T."/>
            <person name="Shiraishi A."/>
            <person name="Satake H."/>
            <person name="Nakayama K."/>
        </authorList>
    </citation>
    <scope>NUCLEOTIDE SEQUENCE</scope>
</reference>
<gene>
    <name evidence="1" type="ORF">Tci_039817</name>
</gene>